<dbReference type="EMBL" id="WHOR01000003">
    <property type="protein sequence ID" value="NUB17778.1"/>
    <property type="molecule type" value="Genomic_DNA"/>
</dbReference>
<sequence>MPAGVSAEDIKALASRFVAGNLRVFGSRATGRARPGSDLDLLVELEPGRDLFDLIELKHALEERTAAAVDVVTERGLSPYMRDGILQSARSL</sequence>
<accession>A0ABX2KQ80</accession>
<evidence type="ECO:0000256" key="4">
    <source>
        <dbReference type="ARBA" id="ARBA00022695"/>
    </source>
</evidence>
<dbReference type="CDD" id="cd05403">
    <property type="entry name" value="NT_KNTase_like"/>
    <property type="match status" value="1"/>
</dbReference>
<dbReference type="InterPro" id="IPR052038">
    <property type="entry name" value="Type-VII_TA_antitoxin"/>
</dbReference>
<keyword evidence="7" id="KW-0067">ATP-binding</keyword>
<keyword evidence="3" id="KW-0808">Transferase</keyword>
<evidence type="ECO:0000256" key="6">
    <source>
        <dbReference type="ARBA" id="ARBA00022741"/>
    </source>
</evidence>
<evidence type="ECO:0000313" key="11">
    <source>
        <dbReference type="EMBL" id="NUB17778.1"/>
    </source>
</evidence>
<reference evidence="11 12" key="1">
    <citation type="submission" date="2019-10" db="EMBL/GenBank/DDBJ databases">
        <title>Genome sequence of Azospirillum formosense CC-Nfb-7.</title>
        <authorList>
            <person name="Ambrosini A."/>
            <person name="Sant'Anna F.H."/>
            <person name="Cassan F.D."/>
            <person name="Souza E.M."/>
            <person name="Passaglia L.M.P."/>
        </authorList>
    </citation>
    <scope>NUCLEOTIDE SEQUENCE [LARGE SCALE GENOMIC DNA]</scope>
    <source>
        <strain evidence="11 12">CC-NFb-7</strain>
    </source>
</reference>
<keyword evidence="2" id="KW-1277">Toxin-antitoxin system</keyword>
<keyword evidence="6" id="KW-0547">Nucleotide-binding</keyword>
<dbReference type="Gene3D" id="3.30.460.10">
    <property type="entry name" value="Beta Polymerase, domain 2"/>
    <property type="match status" value="1"/>
</dbReference>
<evidence type="ECO:0000256" key="9">
    <source>
        <dbReference type="ARBA" id="ARBA00038276"/>
    </source>
</evidence>
<dbReference type="Pfam" id="PF01909">
    <property type="entry name" value="NTP_transf_2"/>
    <property type="match status" value="1"/>
</dbReference>
<comment type="caution">
    <text evidence="11">The sequence shown here is derived from an EMBL/GenBank/DDBJ whole genome shotgun (WGS) entry which is preliminary data.</text>
</comment>
<evidence type="ECO:0000256" key="3">
    <source>
        <dbReference type="ARBA" id="ARBA00022679"/>
    </source>
</evidence>
<evidence type="ECO:0000256" key="2">
    <source>
        <dbReference type="ARBA" id="ARBA00022649"/>
    </source>
</evidence>
<keyword evidence="12" id="KW-1185">Reference proteome</keyword>
<evidence type="ECO:0000256" key="7">
    <source>
        <dbReference type="ARBA" id="ARBA00022840"/>
    </source>
</evidence>
<dbReference type="SUPFAM" id="SSF81301">
    <property type="entry name" value="Nucleotidyltransferase"/>
    <property type="match status" value="1"/>
</dbReference>
<evidence type="ECO:0000313" key="12">
    <source>
        <dbReference type="Proteomes" id="UP000639419"/>
    </source>
</evidence>
<feature type="domain" description="Polymerase nucleotidyl transferase" evidence="10">
    <location>
        <begin position="11"/>
        <end position="90"/>
    </location>
</feature>
<evidence type="ECO:0000256" key="5">
    <source>
        <dbReference type="ARBA" id="ARBA00022723"/>
    </source>
</evidence>
<gene>
    <name evidence="11" type="ORF">GBZ26_00870</name>
</gene>
<evidence type="ECO:0000256" key="8">
    <source>
        <dbReference type="ARBA" id="ARBA00022842"/>
    </source>
</evidence>
<keyword evidence="8" id="KW-0460">Magnesium</keyword>
<name>A0ABX2KQ80_9PROT</name>
<dbReference type="InterPro" id="IPR043519">
    <property type="entry name" value="NT_sf"/>
</dbReference>
<evidence type="ECO:0000256" key="1">
    <source>
        <dbReference type="ARBA" id="ARBA00001946"/>
    </source>
</evidence>
<organism evidence="11 12">
    <name type="scientific">Azospirillum formosense</name>
    <dbReference type="NCBI Taxonomy" id="861533"/>
    <lineage>
        <taxon>Bacteria</taxon>
        <taxon>Pseudomonadati</taxon>
        <taxon>Pseudomonadota</taxon>
        <taxon>Alphaproteobacteria</taxon>
        <taxon>Rhodospirillales</taxon>
        <taxon>Azospirillaceae</taxon>
        <taxon>Azospirillum</taxon>
    </lineage>
</organism>
<comment type="cofactor">
    <cofactor evidence="1">
        <name>Mg(2+)</name>
        <dbReference type="ChEBI" id="CHEBI:18420"/>
    </cofactor>
</comment>
<keyword evidence="4" id="KW-0548">Nucleotidyltransferase</keyword>
<proteinExistence type="inferred from homology"/>
<keyword evidence="5" id="KW-0479">Metal-binding</keyword>
<dbReference type="PANTHER" id="PTHR33571:SF12">
    <property type="entry name" value="BSL3053 PROTEIN"/>
    <property type="match status" value="1"/>
</dbReference>
<dbReference type="InterPro" id="IPR002934">
    <property type="entry name" value="Polymerase_NTP_transf_dom"/>
</dbReference>
<protein>
    <submittedName>
        <fullName evidence="11">Nucleotidyltransferase</fullName>
    </submittedName>
</protein>
<comment type="similarity">
    <text evidence="9">Belongs to the MntA antitoxin family.</text>
</comment>
<evidence type="ECO:0000259" key="10">
    <source>
        <dbReference type="Pfam" id="PF01909"/>
    </source>
</evidence>
<dbReference type="PANTHER" id="PTHR33571">
    <property type="entry name" value="SSL8005 PROTEIN"/>
    <property type="match status" value="1"/>
</dbReference>
<dbReference type="Proteomes" id="UP000639419">
    <property type="component" value="Unassembled WGS sequence"/>
</dbReference>